<protein>
    <submittedName>
        <fullName evidence="1">Uncharacterized protein</fullName>
    </submittedName>
</protein>
<evidence type="ECO:0000313" key="1">
    <source>
        <dbReference type="EMBL" id="RCS21385.1"/>
    </source>
</evidence>
<dbReference type="AlphaFoldDB" id="A0A368JY58"/>
<comment type="caution">
    <text evidence="1">The sequence shown here is derived from an EMBL/GenBank/DDBJ whole genome shotgun (WGS) entry which is preliminary data.</text>
</comment>
<accession>A0A368JY58</accession>
<proteinExistence type="predicted"/>
<dbReference type="Proteomes" id="UP000253420">
    <property type="component" value="Unassembled WGS sequence"/>
</dbReference>
<dbReference type="EMBL" id="QOZG01000051">
    <property type="protein sequence ID" value="RCS21385.1"/>
    <property type="molecule type" value="Genomic_DNA"/>
</dbReference>
<name>A0A368JY58_9HYPH</name>
<evidence type="ECO:0000313" key="2">
    <source>
        <dbReference type="Proteomes" id="UP000253420"/>
    </source>
</evidence>
<organism evidence="1 2">
    <name type="scientific">Phyllobacterium salinisoli</name>
    <dbReference type="NCBI Taxonomy" id="1899321"/>
    <lineage>
        <taxon>Bacteria</taxon>
        <taxon>Pseudomonadati</taxon>
        <taxon>Pseudomonadota</taxon>
        <taxon>Alphaproteobacteria</taxon>
        <taxon>Hyphomicrobiales</taxon>
        <taxon>Phyllobacteriaceae</taxon>
        <taxon>Phyllobacterium</taxon>
    </lineage>
</organism>
<sequence length="62" mass="7165">MEDVFMDRTLVVEDQDLMRLVLIAEMKASVGDCLVMGAQTFQKTVKTRQARWSVDGYPRWQA</sequence>
<reference evidence="1 2" key="1">
    <citation type="submission" date="2018-07" db="EMBL/GenBank/DDBJ databases">
        <title>The draft genome of Phyllobacterium salinisoli.</title>
        <authorList>
            <person name="Liu L."/>
            <person name="Li L."/>
            <person name="Zhang X."/>
            <person name="Liang L."/>
        </authorList>
    </citation>
    <scope>NUCLEOTIDE SEQUENCE [LARGE SCALE GENOMIC DNA]</scope>
    <source>
        <strain evidence="1 2">LLAN61</strain>
    </source>
</reference>
<gene>
    <name evidence="1" type="ORF">DUT91_24525</name>
</gene>
<keyword evidence="2" id="KW-1185">Reference proteome</keyword>